<proteinExistence type="predicted"/>
<organism evidence="2 3">
    <name type="scientific">Heracleum sosnowskyi</name>
    <dbReference type="NCBI Taxonomy" id="360622"/>
    <lineage>
        <taxon>Eukaryota</taxon>
        <taxon>Viridiplantae</taxon>
        <taxon>Streptophyta</taxon>
        <taxon>Embryophyta</taxon>
        <taxon>Tracheophyta</taxon>
        <taxon>Spermatophyta</taxon>
        <taxon>Magnoliopsida</taxon>
        <taxon>eudicotyledons</taxon>
        <taxon>Gunneridae</taxon>
        <taxon>Pentapetalae</taxon>
        <taxon>asterids</taxon>
        <taxon>campanulids</taxon>
        <taxon>Apiales</taxon>
        <taxon>Apiaceae</taxon>
        <taxon>Apioideae</taxon>
        <taxon>apioid superclade</taxon>
        <taxon>Tordylieae</taxon>
        <taxon>Tordyliinae</taxon>
        <taxon>Heracleum</taxon>
    </lineage>
</organism>
<name>A0AAD8N4Q2_9APIA</name>
<evidence type="ECO:0000313" key="2">
    <source>
        <dbReference type="EMBL" id="KAK1395957.1"/>
    </source>
</evidence>
<dbReference type="EMBL" id="JAUIZM010000002">
    <property type="protein sequence ID" value="KAK1395957.1"/>
    <property type="molecule type" value="Genomic_DNA"/>
</dbReference>
<evidence type="ECO:0000256" key="1">
    <source>
        <dbReference type="SAM" id="MobiDB-lite"/>
    </source>
</evidence>
<accession>A0AAD8N4Q2</accession>
<gene>
    <name evidence="2" type="ORF">POM88_005820</name>
</gene>
<evidence type="ECO:0000313" key="3">
    <source>
        <dbReference type="Proteomes" id="UP001237642"/>
    </source>
</evidence>
<reference evidence="2" key="1">
    <citation type="submission" date="2023-02" db="EMBL/GenBank/DDBJ databases">
        <title>Genome of toxic invasive species Heracleum sosnowskyi carries increased number of genes despite the absence of recent whole-genome duplications.</title>
        <authorList>
            <person name="Schelkunov M."/>
            <person name="Shtratnikova V."/>
            <person name="Makarenko M."/>
            <person name="Klepikova A."/>
            <person name="Omelchenko D."/>
            <person name="Novikova G."/>
            <person name="Obukhova E."/>
            <person name="Bogdanov V."/>
            <person name="Penin A."/>
            <person name="Logacheva M."/>
        </authorList>
    </citation>
    <scope>NUCLEOTIDE SEQUENCE</scope>
    <source>
        <strain evidence="2">Hsosn_3</strain>
        <tissue evidence="2">Leaf</tissue>
    </source>
</reference>
<sequence>MAEEGQVQTPYLPPDYVSIAVLRERWMQRQKAKKEEEARRKEMNCAEDSLNDGDDDVGDGKGNKVVEEVEKRGRLYGSGGNTYCNPYRDDEGMRMNVGGGGLRGFRDRRISNGGDRRRFGGRWERIELDVRGGNGEGNVVSEGECGGGDRRRFGRGFGVGKGESEVEDGDVVEGLKGSGNRWIYEGEGTGEDRRRFGRGLGGRNGETEVEKGNVVEGFKGSGNRWIYEGEDVGGDDRGFGKGFGAGKRENEVKKRKVVEREEDVVLEGSKGYGNRRINDAVDIAGILRDLEISCGGSSEPRGFGKGENGDVRRYVVDVRDGIVVDVKLLEDFGETQVNEEVEIGGRFRGLSRNGRRSSGKYGRDRRKFGKVLGVGKGENVVEKKRNVADVRAGSEVVKGNVVDVREDNVVDGTMLELSEGGDRKINEAVDIGRKLGDLKINGGGKRGKFRYGGKKISVAARKENEAEMPISVAAKKENEVEKPIAVAVRKENEVVKQNLVDVKGKNDVEKQIPVAVRDENEVQKRNLVDVRMAESSKGFGHRRGNDAVRRENEVEKRNLVDVKETNDIEKQIPVAVRDGNEVKKQNLVDLKTAESSNGFSHRWGNEAIGEKFGGFGQRRGNAAIGGNFGDLSNNGWRKGNVKYGSGRERLGSWKNKHEESGMMWVKKADAEADTQAQVETSDVK</sequence>
<feature type="compositionally biased region" description="Basic and acidic residues" evidence="1">
    <location>
        <begin position="28"/>
        <end position="44"/>
    </location>
</feature>
<reference evidence="2" key="2">
    <citation type="submission" date="2023-05" db="EMBL/GenBank/DDBJ databases">
        <authorList>
            <person name="Schelkunov M.I."/>
        </authorList>
    </citation>
    <scope>NUCLEOTIDE SEQUENCE</scope>
    <source>
        <strain evidence="2">Hsosn_3</strain>
        <tissue evidence="2">Leaf</tissue>
    </source>
</reference>
<protein>
    <submittedName>
        <fullName evidence="2">Uncharacterized protein</fullName>
    </submittedName>
</protein>
<dbReference type="Proteomes" id="UP001237642">
    <property type="component" value="Unassembled WGS sequence"/>
</dbReference>
<keyword evidence="3" id="KW-1185">Reference proteome</keyword>
<dbReference type="AlphaFoldDB" id="A0AAD8N4Q2"/>
<comment type="caution">
    <text evidence="2">The sequence shown here is derived from an EMBL/GenBank/DDBJ whole genome shotgun (WGS) entry which is preliminary data.</text>
</comment>
<feature type="region of interest" description="Disordered" evidence="1">
    <location>
        <begin position="28"/>
        <end position="62"/>
    </location>
</feature>